<feature type="region of interest" description="Disordered" evidence="3">
    <location>
        <begin position="107"/>
        <end position="129"/>
    </location>
</feature>
<gene>
    <name evidence="5" type="ORF">ABZ071_34005</name>
</gene>
<dbReference type="PANTHER" id="PTHR33495:SF2">
    <property type="entry name" value="ANTI-SIGMA FACTOR ANTAGONIST TM_1081-RELATED"/>
    <property type="match status" value="1"/>
</dbReference>
<keyword evidence="6" id="KW-1185">Reference proteome</keyword>
<dbReference type="PROSITE" id="PS50801">
    <property type="entry name" value="STAS"/>
    <property type="match status" value="1"/>
</dbReference>
<dbReference type="Gene3D" id="3.30.750.24">
    <property type="entry name" value="STAS domain"/>
    <property type="match status" value="1"/>
</dbReference>
<organism evidence="5 6">
    <name type="scientific">Micromonospora fulviviridis</name>
    <dbReference type="NCBI Taxonomy" id="47860"/>
    <lineage>
        <taxon>Bacteria</taxon>
        <taxon>Bacillati</taxon>
        <taxon>Actinomycetota</taxon>
        <taxon>Actinomycetes</taxon>
        <taxon>Micromonosporales</taxon>
        <taxon>Micromonosporaceae</taxon>
        <taxon>Micromonospora</taxon>
    </lineage>
</organism>
<feature type="compositionally biased region" description="Basic residues" evidence="3">
    <location>
        <begin position="166"/>
        <end position="180"/>
    </location>
</feature>
<dbReference type="PANTHER" id="PTHR33495">
    <property type="entry name" value="ANTI-SIGMA FACTOR ANTAGONIST TM_1081-RELATED-RELATED"/>
    <property type="match status" value="1"/>
</dbReference>
<comment type="similarity">
    <text evidence="1 2">Belongs to the anti-sigma-factor antagonist family.</text>
</comment>
<protein>
    <recommendedName>
        <fullName evidence="2">Anti-sigma factor antagonist</fullName>
    </recommendedName>
</protein>
<feature type="region of interest" description="Disordered" evidence="3">
    <location>
        <begin position="161"/>
        <end position="180"/>
    </location>
</feature>
<dbReference type="Proteomes" id="UP001550348">
    <property type="component" value="Unassembled WGS sequence"/>
</dbReference>
<evidence type="ECO:0000259" key="4">
    <source>
        <dbReference type="PROSITE" id="PS50801"/>
    </source>
</evidence>
<dbReference type="SUPFAM" id="SSF52091">
    <property type="entry name" value="SpoIIaa-like"/>
    <property type="match status" value="1"/>
</dbReference>
<evidence type="ECO:0000313" key="5">
    <source>
        <dbReference type="EMBL" id="MEU0156796.1"/>
    </source>
</evidence>
<sequence>MSAPGDLQQWRVESQPGRTVLTLTGELDVSSVDEVRGLLTDTIRATPVVDVDLTVLTFIDSTILGALIGAHRDAATSGGCLTLLNPTGHVRRVLTVTGVLPLLRADRPGTARPQVPKTLDRTPGAGRGQHAGFIPGRQAPLRALHAWRATPVFGPATQAAGVVATHSRRGSKRVHPRSPK</sequence>
<dbReference type="RefSeq" id="WP_355668281.1">
    <property type="nucleotide sequence ID" value="NZ_JBEXRX010000235.1"/>
</dbReference>
<accession>A0ABV2VVI5</accession>
<dbReference type="InterPro" id="IPR002645">
    <property type="entry name" value="STAS_dom"/>
</dbReference>
<dbReference type="InterPro" id="IPR003658">
    <property type="entry name" value="Anti-sigma_ant"/>
</dbReference>
<dbReference type="EMBL" id="JBEXRX010000235">
    <property type="protein sequence ID" value="MEU0156796.1"/>
    <property type="molecule type" value="Genomic_DNA"/>
</dbReference>
<dbReference type="CDD" id="cd07043">
    <property type="entry name" value="STAS_anti-anti-sigma_factors"/>
    <property type="match status" value="1"/>
</dbReference>
<proteinExistence type="inferred from homology"/>
<dbReference type="NCBIfam" id="TIGR00377">
    <property type="entry name" value="ant_ant_sig"/>
    <property type="match status" value="1"/>
</dbReference>
<evidence type="ECO:0000313" key="6">
    <source>
        <dbReference type="Proteomes" id="UP001550348"/>
    </source>
</evidence>
<comment type="caution">
    <text evidence="5">The sequence shown here is derived from an EMBL/GenBank/DDBJ whole genome shotgun (WGS) entry which is preliminary data.</text>
</comment>
<dbReference type="Pfam" id="PF01740">
    <property type="entry name" value="STAS"/>
    <property type="match status" value="1"/>
</dbReference>
<evidence type="ECO:0000256" key="1">
    <source>
        <dbReference type="ARBA" id="ARBA00009013"/>
    </source>
</evidence>
<reference evidence="5 6" key="1">
    <citation type="submission" date="2024-06" db="EMBL/GenBank/DDBJ databases">
        <title>The Natural Products Discovery Center: Release of the First 8490 Sequenced Strains for Exploring Actinobacteria Biosynthetic Diversity.</title>
        <authorList>
            <person name="Kalkreuter E."/>
            <person name="Kautsar S.A."/>
            <person name="Yang D."/>
            <person name="Bader C.D."/>
            <person name="Teijaro C.N."/>
            <person name="Fluegel L."/>
            <person name="Davis C.M."/>
            <person name="Simpson J.R."/>
            <person name="Lauterbach L."/>
            <person name="Steele A.D."/>
            <person name="Gui C."/>
            <person name="Meng S."/>
            <person name="Li G."/>
            <person name="Viehrig K."/>
            <person name="Ye F."/>
            <person name="Su P."/>
            <person name="Kiefer A.F."/>
            <person name="Nichols A."/>
            <person name="Cepeda A.J."/>
            <person name="Yan W."/>
            <person name="Fan B."/>
            <person name="Jiang Y."/>
            <person name="Adhikari A."/>
            <person name="Zheng C.-J."/>
            <person name="Schuster L."/>
            <person name="Cowan T.M."/>
            <person name="Smanski M.J."/>
            <person name="Chevrette M.G."/>
            <person name="De Carvalho L.P.S."/>
            <person name="Shen B."/>
        </authorList>
    </citation>
    <scope>NUCLEOTIDE SEQUENCE [LARGE SCALE GENOMIC DNA]</scope>
    <source>
        <strain evidence="5 6">NPDC006286</strain>
    </source>
</reference>
<evidence type="ECO:0000256" key="3">
    <source>
        <dbReference type="SAM" id="MobiDB-lite"/>
    </source>
</evidence>
<dbReference type="InterPro" id="IPR036513">
    <property type="entry name" value="STAS_dom_sf"/>
</dbReference>
<name>A0ABV2VVI5_9ACTN</name>
<feature type="domain" description="STAS" evidence="4">
    <location>
        <begin position="8"/>
        <end position="99"/>
    </location>
</feature>
<evidence type="ECO:0000256" key="2">
    <source>
        <dbReference type="RuleBase" id="RU003749"/>
    </source>
</evidence>